<evidence type="ECO:0000256" key="1">
    <source>
        <dbReference type="SAM" id="MobiDB-lite"/>
    </source>
</evidence>
<name>A0A1V3X691_MYCKA</name>
<protein>
    <submittedName>
        <fullName evidence="2">Prophage integrase domain protein</fullName>
    </submittedName>
</protein>
<comment type="caution">
    <text evidence="2">The sequence shown here is derived from an EMBL/GenBank/DDBJ whole genome shotgun (WGS) entry which is preliminary data.</text>
</comment>
<dbReference type="STRING" id="1768.B1T50_10930"/>
<dbReference type="AlphaFoldDB" id="A0A1V3X691"/>
<reference evidence="2 3" key="1">
    <citation type="submission" date="2017-02" db="EMBL/GenBank/DDBJ databases">
        <title>Complete genome sequences of Mycobacterium kansasii strains isolated from rhesus macaques.</title>
        <authorList>
            <person name="Panda A."/>
            <person name="Nagaraj S."/>
            <person name="Zhao X."/>
            <person name="Tettelin H."/>
            <person name="Detolla L.J."/>
        </authorList>
    </citation>
    <scope>NUCLEOTIDE SEQUENCE [LARGE SCALE GENOMIC DNA]</scope>
    <source>
        <strain evidence="2 3">11-3469</strain>
    </source>
</reference>
<dbReference type="EMBL" id="MVBN01000004">
    <property type="protein sequence ID" value="OOK74753.1"/>
    <property type="molecule type" value="Genomic_DNA"/>
</dbReference>
<feature type="compositionally biased region" description="Basic and acidic residues" evidence="1">
    <location>
        <begin position="30"/>
        <end position="41"/>
    </location>
</feature>
<organism evidence="2 3">
    <name type="scientific">Mycobacterium kansasii</name>
    <dbReference type="NCBI Taxonomy" id="1768"/>
    <lineage>
        <taxon>Bacteria</taxon>
        <taxon>Bacillati</taxon>
        <taxon>Actinomycetota</taxon>
        <taxon>Actinomycetes</taxon>
        <taxon>Mycobacteriales</taxon>
        <taxon>Mycobacteriaceae</taxon>
        <taxon>Mycobacterium</taxon>
    </lineage>
</organism>
<sequence>MVWREPACDPTTGLPTGKTRARQESCPTREAAEARRDELNNAKHHLGGTAALADAK</sequence>
<accession>A0A1V3X691</accession>
<dbReference type="Proteomes" id="UP000188532">
    <property type="component" value="Unassembled WGS sequence"/>
</dbReference>
<evidence type="ECO:0000313" key="2">
    <source>
        <dbReference type="EMBL" id="OOK74753.1"/>
    </source>
</evidence>
<gene>
    <name evidence="2" type="ORF">BZL29_4476</name>
</gene>
<feature type="region of interest" description="Disordered" evidence="1">
    <location>
        <begin position="1"/>
        <end position="56"/>
    </location>
</feature>
<evidence type="ECO:0000313" key="3">
    <source>
        <dbReference type="Proteomes" id="UP000188532"/>
    </source>
</evidence>
<proteinExistence type="predicted"/>